<keyword evidence="5" id="KW-1185">Reference proteome</keyword>
<dbReference type="AlphaFoldDB" id="A0A5J4YT98"/>
<dbReference type="InterPro" id="IPR014830">
    <property type="entry name" value="Glycolipid_transfer_prot_dom"/>
</dbReference>
<gene>
    <name evidence="4" type="ORF">FVE85_2940</name>
</gene>
<dbReference type="Gene3D" id="1.10.3520.10">
    <property type="entry name" value="Glycolipid transfer protein"/>
    <property type="match status" value="1"/>
</dbReference>
<feature type="compositionally biased region" description="Low complexity" evidence="2">
    <location>
        <begin position="116"/>
        <end position="126"/>
    </location>
</feature>
<feature type="compositionally biased region" description="Low complexity" evidence="2">
    <location>
        <begin position="44"/>
        <end position="67"/>
    </location>
</feature>
<dbReference type="GO" id="GO:1902387">
    <property type="term" value="F:ceramide 1-phosphate binding"/>
    <property type="evidence" value="ECO:0007669"/>
    <property type="project" value="TreeGrafter"/>
</dbReference>
<feature type="compositionally biased region" description="Basic and acidic residues" evidence="2">
    <location>
        <begin position="135"/>
        <end position="148"/>
    </location>
</feature>
<evidence type="ECO:0000256" key="2">
    <source>
        <dbReference type="SAM" id="MobiDB-lite"/>
    </source>
</evidence>
<proteinExistence type="predicted"/>
<dbReference type="Proteomes" id="UP000324585">
    <property type="component" value="Unassembled WGS sequence"/>
</dbReference>
<dbReference type="PANTHER" id="PTHR10219:SF25">
    <property type="entry name" value="PLECKSTRIN HOMOLOGY DOMAIN-CONTAINING FAMILY A MEMBER 8"/>
    <property type="match status" value="1"/>
</dbReference>
<keyword evidence="1" id="KW-0813">Transport</keyword>
<evidence type="ECO:0000256" key="1">
    <source>
        <dbReference type="ARBA" id="ARBA00022448"/>
    </source>
</evidence>
<evidence type="ECO:0000259" key="3">
    <source>
        <dbReference type="Pfam" id="PF08718"/>
    </source>
</evidence>
<dbReference type="GO" id="GO:0016020">
    <property type="term" value="C:membrane"/>
    <property type="evidence" value="ECO:0007669"/>
    <property type="project" value="TreeGrafter"/>
</dbReference>
<dbReference type="OrthoDB" id="205255at2759"/>
<organism evidence="4 5">
    <name type="scientific">Porphyridium purpureum</name>
    <name type="common">Red alga</name>
    <name type="synonym">Porphyridium cruentum</name>
    <dbReference type="NCBI Taxonomy" id="35688"/>
    <lineage>
        <taxon>Eukaryota</taxon>
        <taxon>Rhodophyta</taxon>
        <taxon>Bangiophyceae</taxon>
        <taxon>Porphyridiales</taxon>
        <taxon>Porphyridiaceae</taxon>
        <taxon>Porphyridium</taxon>
    </lineage>
</organism>
<comment type="caution">
    <text evidence="4">The sequence shown here is derived from an EMBL/GenBank/DDBJ whole genome shotgun (WGS) entry which is preliminary data.</text>
</comment>
<evidence type="ECO:0000313" key="5">
    <source>
        <dbReference type="Proteomes" id="UP000324585"/>
    </source>
</evidence>
<reference evidence="5" key="1">
    <citation type="journal article" date="2019" name="Nat. Commun.">
        <title>Expansion of phycobilisome linker gene families in mesophilic red algae.</title>
        <authorList>
            <person name="Lee J."/>
            <person name="Kim D."/>
            <person name="Bhattacharya D."/>
            <person name="Yoon H.S."/>
        </authorList>
    </citation>
    <scope>NUCLEOTIDE SEQUENCE [LARGE SCALE GENOMIC DNA]</scope>
    <source>
        <strain evidence="5">CCMP 1328</strain>
    </source>
</reference>
<dbReference type="PANTHER" id="PTHR10219">
    <property type="entry name" value="GLYCOLIPID TRANSFER PROTEIN-RELATED"/>
    <property type="match status" value="1"/>
</dbReference>
<evidence type="ECO:0000313" key="4">
    <source>
        <dbReference type="EMBL" id="KAA8494699.1"/>
    </source>
</evidence>
<dbReference type="GO" id="GO:1902388">
    <property type="term" value="F:ceramide 1-phosphate transfer activity"/>
    <property type="evidence" value="ECO:0007669"/>
    <property type="project" value="TreeGrafter"/>
</dbReference>
<feature type="region of interest" description="Disordered" evidence="2">
    <location>
        <begin position="1"/>
        <end position="80"/>
    </location>
</feature>
<feature type="region of interest" description="Disordered" evidence="2">
    <location>
        <begin position="116"/>
        <end position="148"/>
    </location>
</feature>
<sequence>MSSGGGSSKPAVRFGRTHAPAKASDDATAAHETLLRTSASSQISDSGSFPVSSGSGGRAASAVAPGGDEQHAKKEKTGVKFPPLAEIPDFFGTRKKKPANEEYKSVSVAASEVASTSSSGVSRNASPGHAMNLSKADRAVKPNSERKVPPVAARAGTRYYPIQVEVQAPAYQDFEMGFRMMMVATMLVSSLAHMFESSVLAWVALVLAIVVMVLAAKSSLDDKVSRTVQVTLNVVPKNQAITAQASEGEDKSATQPHSQRPRQVAFSNVTKDVDEHVADGSDDEESGTLEKRASRMMDVIGCDQLFSVVKSRSGKLYSPAPAPSLSDADPKALWLAEQNARYQDFKAENDQQRALLKIKDLWLALELKSSGDFRFNQFNEALLSLGAVIDAFGTALVVIKMDWSAKCGAIETACVRAGTEYVHPMVWAEVAKKGPPGLTGSDGILWMKRTLQFIVSMISGLTLGGVDLGEAVEFAYRETLYHVHPYLVQKLAGNIKRAVPTRDTFIQRLYPDEGFVTFKLREFSYIMRPKLDMITAFLNEAKVETVLTQSADHFHGGAKKQFAAAAASAPTAAVAPTAKPKHRRTKTIG</sequence>
<dbReference type="SUPFAM" id="SSF110004">
    <property type="entry name" value="Glycolipid transfer protein, GLTP"/>
    <property type="match status" value="1"/>
</dbReference>
<feature type="compositionally biased region" description="Basic and acidic residues" evidence="2">
    <location>
        <begin position="68"/>
        <end position="78"/>
    </location>
</feature>
<dbReference type="GO" id="GO:0005829">
    <property type="term" value="C:cytosol"/>
    <property type="evidence" value="ECO:0007669"/>
    <property type="project" value="TreeGrafter"/>
</dbReference>
<protein>
    <recommendedName>
        <fullName evidence="3">Glycolipid transfer protein domain-containing protein</fullName>
    </recommendedName>
</protein>
<dbReference type="Pfam" id="PF08718">
    <property type="entry name" value="GLTP"/>
    <property type="match status" value="1"/>
</dbReference>
<feature type="region of interest" description="Disordered" evidence="2">
    <location>
        <begin position="242"/>
        <end position="266"/>
    </location>
</feature>
<accession>A0A5J4YT98</accession>
<dbReference type="InterPro" id="IPR036497">
    <property type="entry name" value="GLTP_sf"/>
</dbReference>
<feature type="domain" description="Glycolipid transfer protein" evidence="3">
    <location>
        <begin position="375"/>
        <end position="509"/>
    </location>
</feature>
<dbReference type="EMBL" id="VRMN01000004">
    <property type="protein sequence ID" value="KAA8494699.1"/>
    <property type="molecule type" value="Genomic_DNA"/>
</dbReference>
<name>A0A5J4YT98_PORPP</name>